<evidence type="ECO:0000313" key="3">
    <source>
        <dbReference type="Proteomes" id="UP001374535"/>
    </source>
</evidence>
<gene>
    <name evidence="2" type="ORF">V8G54_014152</name>
</gene>
<reference evidence="2 3" key="1">
    <citation type="journal article" date="2023" name="Life. Sci Alliance">
        <title>Evolutionary insights into 3D genome organization and epigenetic landscape of Vigna mungo.</title>
        <authorList>
            <person name="Junaid A."/>
            <person name="Singh B."/>
            <person name="Bhatia S."/>
        </authorList>
    </citation>
    <scope>NUCLEOTIDE SEQUENCE [LARGE SCALE GENOMIC DNA]</scope>
    <source>
        <strain evidence="2">Urdbean</strain>
    </source>
</reference>
<sequence length="113" mass="12757">MKQRVEPYKPTPTPTQKTTSENKPNAPHLSLKHPTDNLICFTHSTMPQPSRVPALQSHYSTVTVPPRSPAVLPSSPQPPLVPLQVLFYLFFFLSISIVHHHPPFLISFSLFLH</sequence>
<evidence type="ECO:0000256" key="1">
    <source>
        <dbReference type="SAM" id="MobiDB-lite"/>
    </source>
</evidence>
<protein>
    <submittedName>
        <fullName evidence="2">Uncharacterized protein</fullName>
    </submittedName>
</protein>
<dbReference type="AlphaFoldDB" id="A0AAQ3NJ19"/>
<feature type="region of interest" description="Disordered" evidence="1">
    <location>
        <begin position="1"/>
        <end position="30"/>
    </location>
</feature>
<accession>A0AAQ3NJ19</accession>
<name>A0AAQ3NJ19_VIGMU</name>
<keyword evidence="3" id="KW-1185">Reference proteome</keyword>
<proteinExistence type="predicted"/>
<organism evidence="2 3">
    <name type="scientific">Vigna mungo</name>
    <name type="common">Black gram</name>
    <name type="synonym">Phaseolus mungo</name>
    <dbReference type="NCBI Taxonomy" id="3915"/>
    <lineage>
        <taxon>Eukaryota</taxon>
        <taxon>Viridiplantae</taxon>
        <taxon>Streptophyta</taxon>
        <taxon>Embryophyta</taxon>
        <taxon>Tracheophyta</taxon>
        <taxon>Spermatophyta</taxon>
        <taxon>Magnoliopsida</taxon>
        <taxon>eudicotyledons</taxon>
        <taxon>Gunneridae</taxon>
        <taxon>Pentapetalae</taxon>
        <taxon>rosids</taxon>
        <taxon>fabids</taxon>
        <taxon>Fabales</taxon>
        <taxon>Fabaceae</taxon>
        <taxon>Papilionoideae</taxon>
        <taxon>50 kb inversion clade</taxon>
        <taxon>NPAAA clade</taxon>
        <taxon>indigoferoid/millettioid clade</taxon>
        <taxon>Phaseoleae</taxon>
        <taxon>Vigna</taxon>
    </lineage>
</organism>
<dbReference type="Proteomes" id="UP001374535">
    <property type="component" value="Chromosome 5"/>
</dbReference>
<evidence type="ECO:0000313" key="2">
    <source>
        <dbReference type="EMBL" id="WVZ09622.1"/>
    </source>
</evidence>
<dbReference type="EMBL" id="CP144696">
    <property type="protein sequence ID" value="WVZ09622.1"/>
    <property type="molecule type" value="Genomic_DNA"/>
</dbReference>